<keyword evidence="5 7" id="KW-1133">Transmembrane helix</keyword>
<evidence type="ECO:0000256" key="3">
    <source>
        <dbReference type="ARBA" id="ARBA00022692"/>
    </source>
</evidence>
<evidence type="ECO:0000256" key="1">
    <source>
        <dbReference type="ARBA" id="ARBA00004141"/>
    </source>
</evidence>
<reference evidence="9" key="1">
    <citation type="submission" date="2019-08" db="EMBL/GenBank/DDBJ databases">
        <authorList>
            <person name="Kucharzyk K."/>
            <person name="Murdoch R.W."/>
            <person name="Higgins S."/>
            <person name="Loffler F."/>
        </authorList>
    </citation>
    <scope>NUCLEOTIDE SEQUENCE</scope>
</reference>
<dbReference type="GO" id="GO:0055085">
    <property type="term" value="P:transmembrane transport"/>
    <property type="evidence" value="ECO:0007669"/>
    <property type="project" value="InterPro"/>
</dbReference>
<protein>
    <recommendedName>
        <fullName evidence="8">Citrate transporter-like domain-containing protein</fullName>
    </recommendedName>
</protein>
<keyword evidence="2" id="KW-0813">Transport</keyword>
<keyword evidence="4" id="KW-0677">Repeat</keyword>
<proteinExistence type="predicted"/>
<gene>
    <name evidence="9" type="ORF">SDC9_154017</name>
</gene>
<dbReference type="InterPro" id="IPR004680">
    <property type="entry name" value="Cit_transptr-like_dom"/>
</dbReference>
<organism evidence="9">
    <name type="scientific">bioreactor metagenome</name>
    <dbReference type="NCBI Taxonomy" id="1076179"/>
    <lineage>
        <taxon>unclassified sequences</taxon>
        <taxon>metagenomes</taxon>
        <taxon>ecological metagenomes</taxon>
    </lineage>
</organism>
<dbReference type="Pfam" id="PF03600">
    <property type="entry name" value="CitMHS"/>
    <property type="match status" value="1"/>
</dbReference>
<keyword evidence="6 7" id="KW-0472">Membrane</keyword>
<sequence>MIADQVVGMLGGHPNPLYVTAVLFLLSGGLTQFMSNTACTALLAPIGISIAKGLGASPQAVLMAIAVAASCAFSTPVGTPPNTLVLGPGQYRFMDYVKAGTGLVVVCFIVSIIIIPIVWPFFPK</sequence>
<dbReference type="GO" id="GO:0005886">
    <property type="term" value="C:plasma membrane"/>
    <property type="evidence" value="ECO:0007669"/>
    <property type="project" value="TreeGrafter"/>
</dbReference>
<comment type="subcellular location">
    <subcellularLocation>
        <location evidence="1">Membrane</location>
        <topology evidence="1">Multi-pass membrane protein</topology>
    </subcellularLocation>
</comment>
<dbReference type="PANTHER" id="PTHR43652">
    <property type="entry name" value="BASIC AMINO ACID ANTIPORTER YFCC-RELATED"/>
    <property type="match status" value="1"/>
</dbReference>
<evidence type="ECO:0000256" key="7">
    <source>
        <dbReference type="SAM" id="Phobius"/>
    </source>
</evidence>
<dbReference type="InterPro" id="IPR051679">
    <property type="entry name" value="DASS-Related_Transporters"/>
</dbReference>
<accession>A0A645EZ55</accession>
<dbReference type="InterPro" id="IPR031312">
    <property type="entry name" value="Na/sul_symport_CS"/>
</dbReference>
<name>A0A645EZ55_9ZZZZ</name>
<dbReference type="EMBL" id="VSSQ01052703">
    <property type="protein sequence ID" value="MPN06760.1"/>
    <property type="molecule type" value="Genomic_DNA"/>
</dbReference>
<evidence type="ECO:0000256" key="6">
    <source>
        <dbReference type="ARBA" id="ARBA00023136"/>
    </source>
</evidence>
<dbReference type="AlphaFoldDB" id="A0A645EZ55"/>
<evidence type="ECO:0000259" key="8">
    <source>
        <dbReference type="Pfam" id="PF03600"/>
    </source>
</evidence>
<evidence type="ECO:0000256" key="4">
    <source>
        <dbReference type="ARBA" id="ARBA00022737"/>
    </source>
</evidence>
<comment type="caution">
    <text evidence="9">The sequence shown here is derived from an EMBL/GenBank/DDBJ whole genome shotgun (WGS) entry which is preliminary data.</text>
</comment>
<dbReference type="PANTHER" id="PTHR43652:SF1">
    <property type="entry name" value="RESPONSE REGULATOR"/>
    <property type="match status" value="1"/>
</dbReference>
<evidence type="ECO:0000256" key="2">
    <source>
        <dbReference type="ARBA" id="ARBA00022448"/>
    </source>
</evidence>
<evidence type="ECO:0000313" key="9">
    <source>
        <dbReference type="EMBL" id="MPN06760.1"/>
    </source>
</evidence>
<evidence type="ECO:0000256" key="5">
    <source>
        <dbReference type="ARBA" id="ARBA00022989"/>
    </source>
</evidence>
<feature type="domain" description="Citrate transporter-like" evidence="8">
    <location>
        <begin position="2"/>
        <end position="115"/>
    </location>
</feature>
<feature type="transmembrane region" description="Helical" evidence="7">
    <location>
        <begin position="99"/>
        <end position="122"/>
    </location>
</feature>
<dbReference type="PROSITE" id="PS01271">
    <property type="entry name" value="NA_SULFATE"/>
    <property type="match status" value="1"/>
</dbReference>
<keyword evidence="3 7" id="KW-0812">Transmembrane</keyword>